<dbReference type="InterPro" id="IPR003838">
    <property type="entry name" value="ABC3_permease_C"/>
</dbReference>
<evidence type="ECO:0000256" key="2">
    <source>
        <dbReference type="ARBA" id="ARBA00022475"/>
    </source>
</evidence>
<dbReference type="InterPro" id="IPR025857">
    <property type="entry name" value="MacB_PCD"/>
</dbReference>
<gene>
    <name evidence="10" type="ORF">ACJDT4_20185</name>
</gene>
<dbReference type="Pfam" id="PF12704">
    <property type="entry name" value="MacB_PCD"/>
    <property type="match status" value="1"/>
</dbReference>
<accession>A0ABW8TJL8</accession>
<keyword evidence="4 7" id="KW-1133">Transmembrane helix</keyword>
<keyword evidence="2" id="KW-1003">Cell membrane</keyword>
<dbReference type="RefSeq" id="WP_406789398.1">
    <property type="nucleotide sequence ID" value="NZ_JBJIAA010000020.1"/>
</dbReference>
<feature type="transmembrane region" description="Helical" evidence="7">
    <location>
        <begin position="404"/>
        <end position="424"/>
    </location>
</feature>
<dbReference type="PANTHER" id="PTHR30572">
    <property type="entry name" value="MEMBRANE COMPONENT OF TRANSPORTER-RELATED"/>
    <property type="match status" value="1"/>
</dbReference>
<proteinExistence type="inferred from homology"/>
<evidence type="ECO:0000313" key="11">
    <source>
        <dbReference type="Proteomes" id="UP001623592"/>
    </source>
</evidence>
<comment type="similarity">
    <text evidence="6">Belongs to the ABC-4 integral membrane protein family.</text>
</comment>
<evidence type="ECO:0000313" key="10">
    <source>
        <dbReference type="EMBL" id="MFL0252739.1"/>
    </source>
</evidence>
<organism evidence="10 11">
    <name type="scientific">Clostridium neuense</name>
    <dbReference type="NCBI Taxonomy" id="1728934"/>
    <lineage>
        <taxon>Bacteria</taxon>
        <taxon>Bacillati</taxon>
        <taxon>Bacillota</taxon>
        <taxon>Clostridia</taxon>
        <taxon>Eubacteriales</taxon>
        <taxon>Clostridiaceae</taxon>
        <taxon>Clostridium</taxon>
    </lineage>
</organism>
<reference evidence="10 11" key="1">
    <citation type="submission" date="2024-11" db="EMBL/GenBank/DDBJ databases">
        <authorList>
            <person name="Heng Y.C."/>
            <person name="Lim A.C.H."/>
            <person name="Lee J.K.Y."/>
            <person name="Kittelmann S."/>
        </authorList>
    </citation>
    <scope>NUCLEOTIDE SEQUENCE [LARGE SCALE GENOMIC DNA]</scope>
    <source>
        <strain evidence="10 11">WILCCON 0114</strain>
    </source>
</reference>
<dbReference type="EMBL" id="JBJIAA010000020">
    <property type="protein sequence ID" value="MFL0252739.1"/>
    <property type="molecule type" value="Genomic_DNA"/>
</dbReference>
<evidence type="ECO:0000256" key="4">
    <source>
        <dbReference type="ARBA" id="ARBA00022989"/>
    </source>
</evidence>
<comment type="caution">
    <text evidence="10">The sequence shown here is derived from an EMBL/GenBank/DDBJ whole genome shotgun (WGS) entry which is preliminary data.</text>
</comment>
<dbReference type="InterPro" id="IPR050250">
    <property type="entry name" value="Macrolide_Exporter_MacB"/>
</dbReference>
<evidence type="ECO:0000256" key="7">
    <source>
        <dbReference type="SAM" id="Phobius"/>
    </source>
</evidence>
<feature type="transmembrane region" description="Helical" evidence="7">
    <location>
        <begin position="21"/>
        <end position="41"/>
    </location>
</feature>
<keyword evidence="11" id="KW-1185">Reference proteome</keyword>
<evidence type="ECO:0000259" key="9">
    <source>
        <dbReference type="Pfam" id="PF12704"/>
    </source>
</evidence>
<evidence type="ECO:0000256" key="1">
    <source>
        <dbReference type="ARBA" id="ARBA00004651"/>
    </source>
</evidence>
<protein>
    <submittedName>
        <fullName evidence="10">ABC transporter permease</fullName>
    </submittedName>
</protein>
<feature type="transmembrane region" description="Helical" evidence="7">
    <location>
        <begin position="306"/>
        <end position="332"/>
    </location>
</feature>
<name>A0ABW8TJL8_9CLOT</name>
<feature type="domain" description="MacB-like periplasmic core" evidence="9">
    <location>
        <begin position="21"/>
        <end position="282"/>
    </location>
</feature>
<dbReference type="Proteomes" id="UP001623592">
    <property type="component" value="Unassembled WGS sequence"/>
</dbReference>
<dbReference type="Pfam" id="PF02687">
    <property type="entry name" value="FtsX"/>
    <property type="match status" value="1"/>
</dbReference>
<keyword evidence="5 7" id="KW-0472">Membrane</keyword>
<comment type="subcellular location">
    <subcellularLocation>
        <location evidence="1">Cell membrane</location>
        <topology evidence="1">Multi-pass membrane protein</topology>
    </subcellularLocation>
</comment>
<evidence type="ECO:0000256" key="3">
    <source>
        <dbReference type="ARBA" id="ARBA00022692"/>
    </source>
</evidence>
<feature type="transmembrane region" description="Helical" evidence="7">
    <location>
        <begin position="353"/>
        <end position="384"/>
    </location>
</feature>
<evidence type="ECO:0000259" key="8">
    <source>
        <dbReference type="Pfam" id="PF02687"/>
    </source>
</evidence>
<evidence type="ECO:0000256" key="5">
    <source>
        <dbReference type="ARBA" id="ARBA00023136"/>
    </source>
</evidence>
<keyword evidence="3 7" id="KW-0812">Transmembrane</keyword>
<feature type="domain" description="ABC3 transporter permease C-terminal" evidence="8">
    <location>
        <begin position="310"/>
        <end position="434"/>
    </location>
</feature>
<evidence type="ECO:0000256" key="6">
    <source>
        <dbReference type="ARBA" id="ARBA00038076"/>
    </source>
</evidence>
<dbReference type="PANTHER" id="PTHR30572:SF4">
    <property type="entry name" value="ABC TRANSPORTER PERMEASE YTRF"/>
    <property type="match status" value="1"/>
</dbReference>
<sequence>MKFNDGIKLALRDLSRRKGRTFLTALAVAVGTMLIVTLVSLGTSGESLILNEVQDSPSLKAVQVMNMKYFDMNSPDSDDIDTSTMFKKIDDKAMKKFSKIKGINDIKANISVNVNSIKINNNENKNETSILALYNNDSAFSKDSIASVRKSNKNNKLQPIVFGRNLTSLDKDNVLISENYLKAMGIKDYKSVLGKEVTITETKTENSSITLQPYSIKGKVVGIINDKFVDGNQVITTIDMADKLKSYYSLQDNYLKNQGYDGVMINAKSIDDVSNITDSIKRMDYANSSYYSIVQQIKSMFKITKVILGILGLIVLFVAAVGTVNTMTMVIYERTKSIGIMKSIGANRSNIHRVFLTQAGIIGVIGGVMGLIFSGVNVAIINFALKVYLESKKVTRTINITMPLWLIFGTLAFSIVICIIAGIYPSRKASKMDPVEALNA</sequence>